<comment type="caution">
    <text evidence="1">The sequence shown here is derived from an EMBL/GenBank/DDBJ whole genome shotgun (WGS) entry which is preliminary data.</text>
</comment>
<organism evidence="1 2">
    <name type="scientific">Neolewinella antarctica</name>
    <dbReference type="NCBI Taxonomy" id="442734"/>
    <lineage>
        <taxon>Bacteria</taxon>
        <taxon>Pseudomonadati</taxon>
        <taxon>Bacteroidota</taxon>
        <taxon>Saprospiria</taxon>
        <taxon>Saprospirales</taxon>
        <taxon>Lewinellaceae</taxon>
        <taxon>Neolewinella</taxon>
    </lineage>
</organism>
<gene>
    <name evidence="1" type="ORF">GGR27_003926</name>
</gene>
<proteinExistence type="predicted"/>
<dbReference type="Proteomes" id="UP000770785">
    <property type="component" value="Unassembled WGS sequence"/>
</dbReference>
<sequence>MPLFVNTETEDLCAEKKKILIDQVIYAYKKKQPLHACVMAA</sequence>
<evidence type="ECO:0000313" key="1">
    <source>
        <dbReference type="EMBL" id="NJC28403.1"/>
    </source>
</evidence>
<dbReference type="EMBL" id="JAATJH010000012">
    <property type="protein sequence ID" value="NJC28403.1"/>
    <property type="molecule type" value="Genomic_DNA"/>
</dbReference>
<name>A0ABX0XGE2_9BACT</name>
<accession>A0ABX0XGE2</accession>
<keyword evidence="2" id="KW-1185">Reference proteome</keyword>
<reference evidence="1 2" key="1">
    <citation type="submission" date="2020-03" db="EMBL/GenBank/DDBJ databases">
        <title>Genomic Encyclopedia of Type Strains, Phase IV (KMG-IV): sequencing the most valuable type-strain genomes for metagenomic binning, comparative biology and taxonomic classification.</title>
        <authorList>
            <person name="Goeker M."/>
        </authorList>
    </citation>
    <scope>NUCLEOTIDE SEQUENCE [LARGE SCALE GENOMIC DNA]</scope>
    <source>
        <strain evidence="1 2">DSM 105096</strain>
    </source>
</reference>
<protein>
    <submittedName>
        <fullName evidence="1">Uncharacterized protein</fullName>
    </submittedName>
</protein>
<evidence type="ECO:0000313" key="2">
    <source>
        <dbReference type="Proteomes" id="UP000770785"/>
    </source>
</evidence>